<name>A0AAP0PC60_9MAGN</name>
<protein>
    <submittedName>
        <fullName evidence="1">Uncharacterized protein</fullName>
    </submittedName>
</protein>
<dbReference type="AlphaFoldDB" id="A0AAP0PC60"/>
<dbReference type="Proteomes" id="UP001420932">
    <property type="component" value="Unassembled WGS sequence"/>
</dbReference>
<sequence>MMMSTQFDAVQLGVVGTIRWHYLYHAELSHNPFRSMPLHNVETNQGTRREPTALTICTVLGKRRHEFIIWLPHHIILMPLRVECITVCR</sequence>
<proteinExistence type="predicted"/>
<accession>A0AAP0PC60</accession>
<evidence type="ECO:0000313" key="1">
    <source>
        <dbReference type="EMBL" id="KAK9135356.1"/>
    </source>
</evidence>
<organism evidence="1 2">
    <name type="scientific">Stephania yunnanensis</name>
    <dbReference type="NCBI Taxonomy" id="152371"/>
    <lineage>
        <taxon>Eukaryota</taxon>
        <taxon>Viridiplantae</taxon>
        <taxon>Streptophyta</taxon>
        <taxon>Embryophyta</taxon>
        <taxon>Tracheophyta</taxon>
        <taxon>Spermatophyta</taxon>
        <taxon>Magnoliopsida</taxon>
        <taxon>Ranunculales</taxon>
        <taxon>Menispermaceae</taxon>
        <taxon>Menispermoideae</taxon>
        <taxon>Cissampelideae</taxon>
        <taxon>Stephania</taxon>
    </lineage>
</organism>
<keyword evidence="2" id="KW-1185">Reference proteome</keyword>
<reference evidence="1 2" key="1">
    <citation type="submission" date="2024-01" db="EMBL/GenBank/DDBJ databases">
        <title>Genome assemblies of Stephania.</title>
        <authorList>
            <person name="Yang L."/>
        </authorList>
    </citation>
    <scope>NUCLEOTIDE SEQUENCE [LARGE SCALE GENOMIC DNA]</scope>
    <source>
        <strain evidence="1">YNDBR</strain>
        <tissue evidence="1">Leaf</tissue>
    </source>
</reference>
<dbReference type="EMBL" id="JBBNAF010000006">
    <property type="protein sequence ID" value="KAK9135356.1"/>
    <property type="molecule type" value="Genomic_DNA"/>
</dbReference>
<gene>
    <name evidence="1" type="ORF">Syun_014686</name>
</gene>
<comment type="caution">
    <text evidence="1">The sequence shown here is derived from an EMBL/GenBank/DDBJ whole genome shotgun (WGS) entry which is preliminary data.</text>
</comment>
<evidence type="ECO:0000313" key="2">
    <source>
        <dbReference type="Proteomes" id="UP001420932"/>
    </source>
</evidence>